<feature type="domain" description="Acetyl-coenzyme A synthetase N-terminal" evidence="9">
    <location>
        <begin position="41"/>
        <end position="98"/>
    </location>
</feature>
<name>A0AAV2BHV9_9ARAC</name>
<dbReference type="InterPro" id="IPR042099">
    <property type="entry name" value="ANL_N_sf"/>
</dbReference>
<evidence type="ECO:0000313" key="11">
    <source>
        <dbReference type="Proteomes" id="UP001497382"/>
    </source>
</evidence>
<dbReference type="Gene3D" id="3.40.50.12780">
    <property type="entry name" value="N-terminal domain of ligase-like"/>
    <property type="match status" value="1"/>
</dbReference>
<dbReference type="Gene3D" id="3.30.300.30">
    <property type="match status" value="1"/>
</dbReference>
<dbReference type="GO" id="GO:0006631">
    <property type="term" value="P:fatty acid metabolic process"/>
    <property type="evidence" value="ECO:0007669"/>
    <property type="project" value="UniProtKB-UniRule"/>
</dbReference>
<evidence type="ECO:0000256" key="4">
    <source>
        <dbReference type="ARBA" id="ARBA00022598"/>
    </source>
</evidence>
<evidence type="ECO:0000256" key="2">
    <source>
        <dbReference type="ARBA" id="ARBA00012988"/>
    </source>
</evidence>
<dbReference type="Pfam" id="PF00501">
    <property type="entry name" value="AMP-binding"/>
    <property type="match status" value="1"/>
</dbReference>
<dbReference type="PANTHER" id="PTHR42921">
    <property type="entry name" value="ACETOACETYL-COA SYNTHETASE"/>
    <property type="match status" value="1"/>
</dbReference>
<dbReference type="InterPro" id="IPR020845">
    <property type="entry name" value="AMP-binding_CS"/>
</dbReference>
<comment type="caution">
    <text evidence="10">The sequence shown here is derived from an EMBL/GenBank/DDBJ whole genome shotgun (WGS) entry which is preliminary data.</text>
</comment>
<dbReference type="GO" id="GO:0030729">
    <property type="term" value="F:acetoacetate-CoA ligase activity"/>
    <property type="evidence" value="ECO:0007669"/>
    <property type="project" value="UniProtKB-UniRule"/>
</dbReference>
<feature type="domain" description="AMP-dependent synthetase/ligase" evidence="8">
    <location>
        <begin position="100"/>
        <end position="482"/>
    </location>
</feature>
<accession>A0AAV2BHV9</accession>
<dbReference type="InterPro" id="IPR032387">
    <property type="entry name" value="ACAS_N"/>
</dbReference>
<dbReference type="GO" id="GO:0005524">
    <property type="term" value="F:ATP binding"/>
    <property type="evidence" value="ECO:0007669"/>
    <property type="project" value="UniProtKB-UniRule"/>
</dbReference>
<keyword evidence="7" id="KW-0963">Cytoplasm</keyword>
<dbReference type="EC" id="6.2.1.16" evidence="2 7"/>
<dbReference type="Proteomes" id="UP001497382">
    <property type="component" value="Unassembled WGS sequence"/>
</dbReference>
<dbReference type="GO" id="GO:0005829">
    <property type="term" value="C:cytosol"/>
    <property type="evidence" value="ECO:0007669"/>
    <property type="project" value="UniProtKB-SubCell"/>
</dbReference>
<evidence type="ECO:0000256" key="3">
    <source>
        <dbReference type="ARBA" id="ARBA00015326"/>
    </source>
</evidence>
<dbReference type="InterPro" id="IPR000873">
    <property type="entry name" value="AMP-dep_synth/lig_dom"/>
</dbReference>
<evidence type="ECO:0000256" key="1">
    <source>
        <dbReference type="ARBA" id="ARBA00006432"/>
    </source>
</evidence>
<comment type="function">
    <text evidence="7">Converts acetoacetate to acetoacetyl-CoA in the cytosol.</text>
</comment>
<dbReference type="AlphaFoldDB" id="A0AAV2BHV9"/>
<keyword evidence="7" id="KW-0276">Fatty acid metabolism</keyword>
<reference evidence="10 11" key="1">
    <citation type="submission" date="2024-04" db="EMBL/GenBank/DDBJ databases">
        <authorList>
            <person name="Rising A."/>
            <person name="Reimegard J."/>
            <person name="Sonavane S."/>
            <person name="Akerstrom W."/>
            <person name="Nylinder S."/>
            <person name="Hedman E."/>
            <person name="Kallberg Y."/>
        </authorList>
    </citation>
    <scope>NUCLEOTIDE SEQUENCE [LARGE SCALE GENOMIC DNA]</scope>
</reference>
<comment type="catalytic activity">
    <reaction evidence="7">
        <text>acetoacetate + ATP + CoA = acetoacetyl-CoA + AMP + diphosphate</text>
        <dbReference type="Rhea" id="RHEA:16117"/>
        <dbReference type="ChEBI" id="CHEBI:13705"/>
        <dbReference type="ChEBI" id="CHEBI:30616"/>
        <dbReference type="ChEBI" id="CHEBI:33019"/>
        <dbReference type="ChEBI" id="CHEBI:57286"/>
        <dbReference type="ChEBI" id="CHEBI:57287"/>
        <dbReference type="ChEBI" id="CHEBI:456215"/>
        <dbReference type="EC" id="6.2.1.16"/>
    </reaction>
</comment>
<keyword evidence="6 7" id="KW-0067">ATP-binding</keyword>
<evidence type="ECO:0000313" key="10">
    <source>
        <dbReference type="EMBL" id="CAL1295517.1"/>
    </source>
</evidence>
<dbReference type="NCBIfam" id="TIGR01217">
    <property type="entry name" value="ac_ac_CoA_syn"/>
    <property type="match status" value="1"/>
</dbReference>
<evidence type="ECO:0000256" key="7">
    <source>
        <dbReference type="RuleBase" id="RU367019"/>
    </source>
</evidence>
<evidence type="ECO:0000256" key="5">
    <source>
        <dbReference type="ARBA" id="ARBA00022741"/>
    </source>
</evidence>
<keyword evidence="7" id="KW-0443">Lipid metabolism</keyword>
<sequence length="663" mass="75438">MDYKQLVDVQQIWKPETHHGKQMKNLKKIIEEKYKVQFGDYMDFHKWSVENLCEFWAEMWDFLGVVSTEKFKTVIDLSVPMNDSPKWFEGAKLNFAENLLKYRDDRIALVQDGEDSKVETYTFAQMYEQSRLYAAAFRKFGLEKGDRVACYMSNRKEAYFAMHAVTSIGAIWTGALPLLGSEAVLNRFKQVKPRVLLTIDRFLQEGEEIEMLSKVKDIVNDLPSLERVLIVASNSKSHTKDISHLKNSCFLDEFLKLGIEKDGSIPPIKFEQVSFSHPVVINYTSGTTGLPKPLVHGTGALISVSNGFFINCDTDRDSAWLSVSPVGWASWTIFAGLHFLGQELVIYEGSPYYLTPTNMWDLLAKHKVTHTYIPPSVVDEFQKRDYLPSKSHDLSSLKLILSGGSVVKPNNYDFMKKIIPHVLFANSYGGTETMGVCIATEMSLPAFKTEINAPCLGTCMEVLDESGNPVVGELGEIVISKPLPSLCLGLWGDEDGSIFREKYFSKYKGIFAMGDYGIINPITKNWRIVCRSDETLKQRGCRFGSSEIYNVVDTFPEVRDSVCVSQYNKELDERAILFLKMRDGYKFNEDLVSRMRTAIAQKLTVRHVPDVIIETREIPYNLNDKKMEIIVKKIINKLPYNSDTVVNPGSLQYYYEVPELQGL</sequence>
<keyword evidence="11" id="KW-1185">Reference proteome</keyword>
<keyword evidence="5 7" id="KW-0547">Nucleotide-binding</keyword>
<proteinExistence type="inferred from homology"/>
<comment type="subcellular location">
    <subcellularLocation>
        <location evidence="7">Cytoplasm</location>
        <location evidence="7">Cytosol</location>
    </subcellularLocation>
</comment>
<dbReference type="InterPro" id="IPR005914">
    <property type="entry name" value="Acac_CoA_synth"/>
</dbReference>
<comment type="similarity">
    <text evidence="1 7">Belongs to the ATP-dependent AMP-binding enzyme family.</text>
</comment>
<dbReference type="SUPFAM" id="SSF56801">
    <property type="entry name" value="Acetyl-CoA synthetase-like"/>
    <property type="match status" value="1"/>
</dbReference>
<dbReference type="InterPro" id="IPR045851">
    <property type="entry name" value="AMP-bd_C_sf"/>
</dbReference>
<dbReference type="PANTHER" id="PTHR42921:SF1">
    <property type="entry name" value="ACETOACETYL-COA SYNTHETASE"/>
    <property type="match status" value="1"/>
</dbReference>
<dbReference type="PROSITE" id="PS00455">
    <property type="entry name" value="AMP_BINDING"/>
    <property type="match status" value="1"/>
</dbReference>
<protein>
    <recommendedName>
        <fullName evidence="3 7">Acetoacetyl-CoA synthetase</fullName>
        <ecNumber evidence="2 7">6.2.1.16</ecNumber>
    </recommendedName>
</protein>
<evidence type="ECO:0000256" key="6">
    <source>
        <dbReference type="ARBA" id="ARBA00022840"/>
    </source>
</evidence>
<keyword evidence="4 7" id="KW-0436">Ligase</keyword>
<evidence type="ECO:0000259" key="8">
    <source>
        <dbReference type="Pfam" id="PF00501"/>
    </source>
</evidence>
<dbReference type="EMBL" id="CAXIEN010000372">
    <property type="protein sequence ID" value="CAL1295518.1"/>
    <property type="molecule type" value="Genomic_DNA"/>
</dbReference>
<dbReference type="EMBL" id="CAXIEN010000372">
    <property type="protein sequence ID" value="CAL1295517.1"/>
    <property type="molecule type" value="Genomic_DNA"/>
</dbReference>
<dbReference type="Pfam" id="PF16177">
    <property type="entry name" value="ACAS_N"/>
    <property type="match status" value="1"/>
</dbReference>
<evidence type="ECO:0000259" key="9">
    <source>
        <dbReference type="Pfam" id="PF16177"/>
    </source>
</evidence>
<gene>
    <name evidence="10" type="ORF">LARSCL_LOCUS19307</name>
</gene>
<organism evidence="10 11">
    <name type="scientific">Larinioides sclopetarius</name>
    <dbReference type="NCBI Taxonomy" id="280406"/>
    <lineage>
        <taxon>Eukaryota</taxon>
        <taxon>Metazoa</taxon>
        <taxon>Ecdysozoa</taxon>
        <taxon>Arthropoda</taxon>
        <taxon>Chelicerata</taxon>
        <taxon>Arachnida</taxon>
        <taxon>Araneae</taxon>
        <taxon>Araneomorphae</taxon>
        <taxon>Entelegynae</taxon>
        <taxon>Araneoidea</taxon>
        <taxon>Araneidae</taxon>
        <taxon>Larinioides</taxon>
    </lineage>
</organism>